<accession>A0A6V8KLK8</accession>
<dbReference type="SUPFAM" id="SSF52091">
    <property type="entry name" value="SpoIIaa-like"/>
    <property type="match status" value="1"/>
</dbReference>
<dbReference type="InterPro" id="IPR036513">
    <property type="entry name" value="STAS_dom_sf"/>
</dbReference>
<evidence type="ECO:0000313" key="1">
    <source>
        <dbReference type="EMBL" id="GFJ83301.1"/>
    </source>
</evidence>
<dbReference type="EMBL" id="BLPF01000003">
    <property type="protein sequence ID" value="GFJ83301.1"/>
    <property type="molecule type" value="Genomic_DNA"/>
</dbReference>
<organism evidence="1 2">
    <name type="scientific">Phytohabitans houttuyneae</name>
    <dbReference type="NCBI Taxonomy" id="1076126"/>
    <lineage>
        <taxon>Bacteria</taxon>
        <taxon>Bacillati</taxon>
        <taxon>Actinomycetota</taxon>
        <taxon>Actinomycetes</taxon>
        <taxon>Micromonosporales</taxon>
        <taxon>Micromonosporaceae</taxon>
    </lineage>
</organism>
<gene>
    <name evidence="1" type="ORF">Phou_074810</name>
</gene>
<sequence>MTEFSFTFSYDRNRHLAWLALDGYLDGPAARRLRRIMQLAIGGFAPRKLLVDARELVQLDGASIYRLLQAGTVTDRADCDIVLVTAGVVRVLPRTSWQAAA</sequence>
<comment type="caution">
    <text evidence="1">The sequence shown here is derived from an EMBL/GenBank/DDBJ whole genome shotgun (WGS) entry which is preliminary data.</text>
</comment>
<dbReference type="Proteomes" id="UP000482800">
    <property type="component" value="Unassembled WGS sequence"/>
</dbReference>
<evidence type="ECO:0008006" key="3">
    <source>
        <dbReference type="Google" id="ProtNLM"/>
    </source>
</evidence>
<reference evidence="1 2" key="1">
    <citation type="submission" date="2020-03" db="EMBL/GenBank/DDBJ databases">
        <title>Whole genome shotgun sequence of Phytohabitans houttuyneae NBRC 108639.</title>
        <authorList>
            <person name="Komaki H."/>
            <person name="Tamura T."/>
        </authorList>
    </citation>
    <scope>NUCLEOTIDE SEQUENCE [LARGE SCALE GENOMIC DNA]</scope>
    <source>
        <strain evidence="1 2">NBRC 108639</strain>
    </source>
</reference>
<keyword evidence="2" id="KW-1185">Reference proteome</keyword>
<dbReference type="RefSeq" id="WP_173065588.1">
    <property type="nucleotide sequence ID" value="NZ_BAABGO010000020.1"/>
</dbReference>
<evidence type="ECO:0000313" key="2">
    <source>
        <dbReference type="Proteomes" id="UP000482800"/>
    </source>
</evidence>
<dbReference type="AlphaFoldDB" id="A0A6V8KLK8"/>
<reference evidence="1 2" key="2">
    <citation type="submission" date="2020-03" db="EMBL/GenBank/DDBJ databases">
        <authorList>
            <person name="Ichikawa N."/>
            <person name="Kimura A."/>
            <person name="Kitahashi Y."/>
            <person name="Uohara A."/>
        </authorList>
    </citation>
    <scope>NUCLEOTIDE SEQUENCE [LARGE SCALE GENOMIC DNA]</scope>
    <source>
        <strain evidence="1 2">NBRC 108639</strain>
    </source>
</reference>
<protein>
    <recommendedName>
        <fullName evidence="3">STAS domain-containing protein</fullName>
    </recommendedName>
</protein>
<proteinExistence type="predicted"/>
<name>A0A6V8KLK8_9ACTN</name>